<gene>
    <name evidence="1" type="ORF">CP500_021655</name>
</gene>
<evidence type="ECO:0000313" key="2">
    <source>
        <dbReference type="Proteomes" id="UP000226442"/>
    </source>
</evidence>
<reference evidence="1" key="1">
    <citation type="submission" date="2017-10" db="EMBL/GenBank/DDBJ databases">
        <title>Draft genome sequence of the planktic cyanobacteria Tychonema bourrellyi isolated from alpine lentic freshwater.</title>
        <authorList>
            <person name="Tett A."/>
            <person name="Armanini F."/>
            <person name="Asnicar F."/>
            <person name="Boscaini A."/>
            <person name="Pasolli E."/>
            <person name="Zolfo M."/>
            <person name="Donati C."/>
            <person name="Salmaso N."/>
            <person name="Segata N."/>
        </authorList>
    </citation>
    <scope>NUCLEOTIDE SEQUENCE</scope>
    <source>
        <strain evidence="1">FEM_GT703</strain>
    </source>
</reference>
<dbReference type="AlphaFoldDB" id="A0A2G4EV30"/>
<organism evidence="1 2">
    <name type="scientific">Tychonema bourrellyi FEM_GT703</name>
    <dbReference type="NCBI Taxonomy" id="2040638"/>
    <lineage>
        <taxon>Bacteria</taxon>
        <taxon>Bacillati</taxon>
        <taxon>Cyanobacteriota</taxon>
        <taxon>Cyanophyceae</taxon>
        <taxon>Oscillatoriophycideae</taxon>
        <taxon>Oscillatoriales</taxon>
        <taxon>Microcoleaceae</taxon>
        <taxon>Tychonema</taxon>
    </lineage>
</organism>
<accession>A0A2G4EV30</accession>
<dbReference type="EMBL" id="NXIB02000202">
    <property type="protein sequence ID" value="PHX53402.1"/>
    <property type="molecule type" value="Genomic_DNA"/>
</dbReference>
<proteinExistence type="predicted"/>
<dbReference type="RefSeq" id="WP_096829036.1">
    <property type="nucleotide sequence ID" value="NZ_NXIB02000202.1"/>
</dbReference>
<keyword evidence="2" id="KW-1185">Reference proteome</keyword>
<comment type="caution">
    <text evidence="1">The sequence shown here is derived from an EMBL/GenBank/DDBJ whole genome shotgun (WGS) entry which is preliminary data.</text>
</comment>
<evidence type="ECO:0000313" key="1">
    <source>
        <dbReference type="EMBL" id="PHX53402.1"/>
    </source>
</evidence>
<dbReference type="OrthoDB" id="516013at2"/>
<name>A0A2G4EV30_9CYAN</name>
<sequence>MSDSNISLIVITYEDWQSWRSSCCYKKEWPGCDWAYFLKAGEAIQKLDVEKCKRIYVSPQAKVSEVIREARKHFAGFDKDRWEPSQNFYGYKEDPDFDYAISYSMYYPAANDGIVSEDTRISKLGILEDDLIVIQKINHKPYNFHVSYCMAFVKHFDDFQEMVLNGKDSRKDRHTSFSRDTKFDVVLLYTDEDVELAKYIRGHLDELHQMSGSDTTVYVVEAPHGKIHAAEFWKARLEQKAYYAWSLLGWTRSSPYNKSETYKIARSLGIYPNTFPCLVVSHKSNYQNKVTLPIFSNFSKFFRNFFTNMQRSVDELENGATFSQQELLSQLRNAMEQVERDEPIEKQPKTARNLPPGVIIMAEKPIFNINQQGATIGVGVATEGSNVRFVQHAKQNVNIPEQDLVEATQKIQDLLSQLSLSYPIINTDEQETFIQKFVGLLESTPDLVKVIFAGGIEGLKILCPPAGIPIEMTRRLYDSLQERYAQI</sequence>
<dbReference type="Proteomes" id="UP000226442">
    <property type="component" value="Unassembled WGS sequence"/>
</dbReference>
<protein>
    <submittedName>
        <fullName evidence="1">Uncharacterized protein</fullName>
    </submittedName>
</protein>